<accession>A0A1N6DIG7</accession>
<dbReference type="Pfam" id="PF13649">
    <property type="entry name" value="Methyltransf_25"/>
    <property type="match status" value="1"/>
</dbReference>
<dbReference type="CDD" id="cd02440">
    <property type="entry name" value="AdoMet_MTases"/>
    <property type="match status" value="1"/>
</dbReference>
<dbReference type="Proteomes" id="UP000184699">
    <property type="component" value="Unassembled WGS sequence"/>
</dbReference>
<proteinExistence type="predicted"/>
<evidence type="ECO:0000259" key="1">
    <source>
        <dbReference type="Pfam" id="PF04991"/>
    </source>
</evidence>
<dbReference type="InterPro" id="IPR029063">
    <property type="entry name" value="SAM-dependent_MTases_sf"/>
</dbReference>
<dbReference type="OrthoDB" id="3780655at2"/>
<dbReference type="AlphaFoldDB" id="A0A1N6DIG7"/>
<gene>
    <name evidence="3" type="ORF">SAMN05443544_0266</name>
</gene>
<organism evidence="3 4">
    <name type="scientific">Agromyces cerinus subsp. cerinus</name>
    <dbReference type="NCBI Taxonomy" id="232089"/>
    <lineage>
        <taxon>Bacteria</taxon>
        <taxon>Bacillati</taxon>
        <taxon>Actinomycetota</taxon>
        <taxon>Actinomycetes</taxon>
        <taxon>Micrococcales</taxon>
        <taxon>Microbacteriaceae</taxon>
        <taxon>Agromyces</taxon>
    </lineage>
</organism>
<name>A0A1N6DIG7_9MICO</name>
<dbReference type="Gene3D" id="3.40.50.150">
    <property type="entry name" value="Vaccinia Virus protein VP39"/>
    <property type="match status" value="1"/>
</dbReference>
<dbReference type="RefSeq" id="WP_074258582.1">
    <property type="nucleotide sequence ID" value="NZ_FSRJ01000001.1"/>
</dbReference>
<dbReference type="STRING" id="232089.SAMN05443544_0266"/>
<dbReference type="PANTHER" id="PTHR13627:SF31">
    <property type="entry name" value="RIBITOL 5-PHOSPHATE TRANSFERASE FKRP"/>
    <property type="match status" value="1"/>
</dbReference>
<evidence type="ECO:0000259" key="2">
    <source>
        <dbReference type="Pfam" id="PF13649"/>
    </source>
</evidence>
<feature type="domain" description="Methyltransferase" evidence="2">
    <location>
        <begin position="338"/>
        <end position="380"/>
    </location>
</feature>
<dbReference type="PANTHER" id="PTHR13627">
    <property type="entry name" value="FUKUTIN RELATED PROTEIN"/>
    <property type="match status" value="1"/>
</dbReference>
<feature type="domain" description="LicD/FKTN/FKRP nucleotidyltransferase" evidence="1">
    <location>
        <begin position="132"/>
        <end position="166"/>
    </location>
</feature>
<reference evidence="4" key="1">
    <citation type="submission" date="2016-11" db="EMBL/GenBank/DDBJ databases">
        <authorList>
            <person name="Varghese N."/>
            <person name="Submissions S."/>
        </authorList>
    </citation>
    <scope>NUCLEOTIDE SEQUENCE [LARGE SCALE GENOMIC DNA]</scope>
    <source>
        <strain evidence="4">DSM 8595</strain>
    </source>
</reference>
<protein>
    <submittedName>
        <fullName evidence="3">LicD family protein</fullName>
    </submittedName>
</protein>
<keyword evidence="4" id="KW-1185">Reference proteome</keyword>
<evidence type="ECO:0000313" key="3">
    <source>
        <dbReference type="EMBL" id="SIN70517.1"/>
    </source>
</evidence>
<dbReference type="InterPro" id="IPR041698">
    <property type="entry name" value="Methyltransf_25"/>
</dbReference>
<dbReference type="InterPro" id="IPR052613">
    <property type="entry name" value="LicD_transferase"/>
</dbReference>
<dbReference type="SUPFAM" id="SSF53335">
    <property type="entry name" value="S-adenosyl-L-methionine-dependent methyltransferases"/>
    <property type="match status" value="1"/>
</dbReference>
<sequence length="514" mass="57449">MSSSKRVFRIDPALLDGIGTVDVLFDGRRVWSVGVDEIADGRLVWPKSLRPYFDGRTEVSIRNSANSEELVTDELRFGRSERRIDLRDAAGRPLAMNKWQRLGPVFEGGNVRLRERLLENAQSLVALLERDGFNVYIVGGSLLGYMRTGGLLPHDDDIDLAFLSEHSHPADIALDSYRMENALVRAGMTVVRHSLAHLEIDFFDDQGHVEHYVDIFTGYFRDGLYCQPFALRGPEVTPDDLLPVQRVEVDGVALPAPKRPEAWLEYAYGPNWLVPDPSFVFDTSQWTRRRFENNFGVYNRARVYWEKRYLSLDGVQPKAADPDSVIAWAEGLPADAAVLDLGCGTGESTNLIASTGRRVLGIDFSHEALSIASANAEPGASFAYTNFNDGHGLFALGASLLATGDVWHVRIADTIHGITLANRHAIFSFLELVLRGGAVAWGTTYTDLPGWFERSDPTSWHYPPEWLEAEISDHALSVEFVSTARRETPQGRREQLEFVIRSTRTRPTTDNGDD</sequence>
<dbReference type="GO" id="GO:0009100">
    <property type="term" value="P:glycoprotein metabolic process"/>
    <property type="evidence" value="ECO:0007669"/>
    <property type="project" value="UniProtKB-ARBA"/>
</dbReference>
<dbReference type="Pfam" id="PF04991">
    <property type="entry name" value="LicD"/>
    <property type="match status" value="1"/>
</dbReference>
<dbReference type="EMBL" id="FSRJ01000001">
    <property type="protein sequence ID" value="SIN70517.1"/>
    <property type="molecule type" value="Genomic_DNA"/>
</dbReference>
<evidence type="ECO:0000313" key="4">
    <source>
        <dbReference type="Proteomes" id="UP000184699"/>
    </source>
</evidence>
<dbReference type="InterPro" id="IPR007074">
    <property type="entry name" value="LicD/FKTN/FKRP_NTP_transf"/>
</dbReference>